<dbReference type="Proteomes" id="UP000298663">
    <property type="component" value="Unassembled WGS sequence"/>
</dbReference>
<organism evidence="2 3">
    <name type="scientific">Steinernema carpocapsae</name>
    <name type="common">Entomopathogenic nematode</name>
    <dbReference type="NCBI Taxonomy" id="34508"/>
    <lineage>
        <taxon>Eukaryota</taxon>
        <taxon>Metazoa</taxon>
        <taxon>Ecdysozoa</taxon>
        <taxon>Nematoda</taxon>
        <taxon>Chromadorea</taxon>
        <taxon>Rhabditida</taxon>
        <taxon>Tylenchina</taxon>
        <taxon>Panagrolaimomorpha</taxon>
        <taxon>Strongyloidoidea</taxon>
        <taxon>Steinernematidae</taxon>
        <taxon>Steinernema</taxon>
    </lineage>
</organism>
<keyword evidence="3" id="KW-1185">Reference proteome</keyword>
<gene>
    <name evidence="2" type="ORF">L596_013089</name>
</gene>
<evidence type="ECO:0008006" key="4">
    <source>
        <dbReference type="Google" id="ProtNLM"/>
    </source>
</evidence>
<name>A0A4U5NZ21_STECR</name>
<dbReference type="EMBL" id="AZBU02000003">
    <property type="protein sequence ID" value="TKR88917.1"/>
    <property type="molecule type" value="Genomic_DNA"/>
</dbReference>
<keyword evidence="1" id="KW-0732">Signal</keyword>
<sequence length="153" mass="17274">MSTSTTVIIVVFVFLFYTEARRRPCPETTTWPSFPSTTTRSTTPPLPACPTQHEKWMQVGCENTCDDVPVKNCTEDPNHPDCAPGCYCWVDPNTDFWRPAVRNANGSCVYYYECQNPHYQCCPPCGPTERCDIGIYNCPRAPCPFPYARCVPA</sequence>
<accession>A0A4U5NZ21</accession>
<evidence type="ECO:0000313" key="3">
    <source>
        <dbReference type="Proteomes" id="UP000298663"/>
    </source>
</evidence>
<feature type="chain" id="PRO_5020236745" description="TIL domain-containing protein" evidence="1">
    <location>
        <begin position="21"/>
        <end position="153"/>
    </location>
</feature>
<evidence type="ECO:0000256" key="1">
    <source>
        <dbReference type="SAM" id="SignalP"/>
    </source>
</evidence>
<comment type="caution">
    <text evidence="2">The sequence shown here is derived from an EMBL/GenBank/DDBJ whole genome shotgun (WGS) entry which is preliminary data.</text>
</comment>
<reference evidence="2 3" key="2">
    <citation type="journal article" date="2019" name="G3 (Bethesda)">
        <title>Hybrid Assembly of the Genome of the Entomopathogenic Nematode Steinernema carpocapsae Identifies the X-Chromosome.</title>
        <authorList>
            <person name="Serra L."/>
            <person name="Macchietto M."/>
            <person name="Macias-Munoz A."/>
            <person name="McGill C.J."/>
            <person name="Rodriguez I.M."/>
            <person name="Rodriguez B."/>
            <person name="Murad R."/>
            <person name="Mortazavi A."/>
        </authorList>
    </citation>
    <scope>NUCLEOTIDE SEQUENCE [LARGE SCALE GENOMIC DNA]</scope>
    <source>
        <strain evidence="2 3">ALL</strain>
    </source>
</reference>
<reference evidence="2 3" key="1">
    <citation type="journal article" date="2015" name="Genome Biol.">
        <title>Comparative genomics of Steinernema reveals deeply conserved gene regulatory networks.</title>
        <authorList>
            <person name="Dillman A.R."/>
            <person name="Macchietto M."/>
            <person name="Porter C.F."/>
            <person name="Rogers A."/>
            <person name="Williams B."/>
            <person name="Antoshechkin I."/>
            <person name="Lee M.M."/>
            <person name="Goodwin Z."/>
            <person name="Lu X."/>
            <person name="Lewis E.E."/>
            <person name="Goodrich-Blair H."/>
            <person name="Stock S.P."/>
            <person name="Adams B.J."/>
            <person name="Sternberg P.W."/>
            <person name="Mortazavi A."/>
        </authorList>
    </citation>
    <scope>NUCLEOTIDE SEQUENCE [LARGE SCALE GENOMIC DNA]</scope>
    <source>
        <strain evidence="2 3">ALL</strain>
    </source>
</reference>
<dbReference type="AlphaFoldDB" id="A0A4U5NZ21"/>
<proteinExistence type="predicted"/>
<evidence type="ECO:0000313" key="2">
    <source>
        <dbReference type="EMBL" id="TKR88917.1"/>
    </source>
</evidence>
<feature type="signal peptide" evidence="1">
    <location>
        <begin position="1"/>
        <end position="20"/>
    </location>
</feature>
<protein>
    <recommendedName>
        <fullName evidence="4">TIL domain-containing protein</fullName>
    </recommendedName>
</protein>